<keyword evidence="4" id="KW-1185">Reference proteome</keyword>
<dbReference type="Proteomes" id="UP000229044">
    <property type="component" value="Unassembled WGS sequence"/>
</dbReference>
<gene>
    <name evidence="3" type="ORF">CLH62_01840</name>
</gene>
<feature type="coiled-coil region" evidence="1">
    <location>
        <begin position="10"/>
        <end position="66"/>
    </location>
</feature>
<dbReference type="OrthoDB" id="9773932at2"/>
<dbReference type="InterPro" id="IPR017469">
    <property type="entry name" value="PEP-CTERM_FemAB-rel"/>
</dbReference>
<dbReference type="InterPro" id="IPR038740">
    <property type="entry name" value="BioF2-like_GNAT_dom"/>
</dbReference>
<proteinExistence type="predicted"/>
<evidence type="ECO:0000313" key="3">
    <source>
        <dbReference type="EMBL" id="PHQ26365.1"/>
    </source>
</evidence>
<dbReference type="GO" id="GO:0016740">
    <property type="term" value="F:transferase activity"/>
    <property type="evidence" value="ECO:0007669"/>
    <property type="project" value="UniProtKB-KW"/>
</dbReference>
<sequence>MGVNEASPEVEELGSRISELKESKGQLSRRIGDIRNSGNEAAEHDIASLVEELKVVSTELKLLQKRMKQQLRSSTKPTSAWKPGKPQVESAILNRQECEFKVVEAFPEEVTRATADYVLQHPASTIWHLPEVSEFIQNTYGHSCRYFYVLDSESEVRGVLPVSQLKSRLFGNFMVSVPYFNYGGVLADNQKIAGALVLAAERWRDSENAQHVELRHCSDLSLGLPQRKDKQTFWLPLPENSKELWDSFQPKLRAQIRKGEREISNVEIGGLELLDDFYRVFAHNMRDLGTPVYSKAFFQNLVETLGERARIVVVRINGEAAGCAILCCFGGRMEIPWASTLRKQNHTGVNMAMYWKALEYSVSIGCRLFDFGRCSKDTGTARFKQQWGASEIPLFWDYALSRGAEFPNLNPNNPKYRLLIAAWKRLPVWMSRLIGPGIVKYLP</sequence>
<dbReference type="Gene3D" id="3.40.630.30">
    <property type="match status" value="1"/>
</dbReference>
<reference evidence="3 4" key="1">
    <citation type="submission" date="2017-09" db="EMBL/GenBank/DDBJ databases">
        <title>The draft genome sequences of Marinobacter guineae M3B.</title>
        <authorList>
            <person name="Cao J."/>
        </authorList>
    </citation>
    <scope>NUCLEOTIDE SEQUENCE [LARGE SCALE GENOMIC DNA]</scope>
    <source>
        <strain evidence="3 4">M3B</strain>
    </source>
</reference>
<dbReference type="PANTHER" id="PTHR36174:SF1">
    <property type="entry name" value="LIPID II:GLYCINE GLYCYLTRANSFERASE"/>
    <property type="match status" value="1"/>
</dbReference>
<comment type="caution">
    <text evidence="3">The sequence shown here is derived from an EMBL/GenBank/DDBJ whole genome shotgun (WGS) entry which is preliminary data.</text>
</comment>
<feature type="domain" description="BioF2-like acetyltransferase" evidence="2">
    <location>
        <begin position="251"/>
        <end position="384"/>
    </location>
</feature>
<dbReference type="InterPro" id="IPR050644">
    <property type="entry name" value="PG_Glycine_Bridge_Synth"/>
</dbReference>
<name>A0A2G1VHW0_9GAMM</name>
<dbReference type="PANTHER" id="PTHR36174">
    <property type="entry name" value="LIPID II:GLYCINE GLYCYLTRANSFERASE"/>
    <property type="match status" value="1"/>
</dbReference>
<evidence type="ECO:0000259" key="2">
    <source>
        <dbReference type="Pfam" id="PF13480"/>
    </source>
</evidence>
<keyword evidence="3" id="KW-0808">Transferase</keyword>
<dbReference type="AlphaFoldDB" id="A0A2G1VHW0"/>
<evidence type="ECO:0000256" key="1">
    <source>
        <dbReference type="SAM" id="Coils"/>
    </source>
</evidence>
<evidence type="ECO:0000313" key="4">
    <source>
        <dbReference type="Proteomes" id="UP000229044"/>
    </source>
</evidence>
<accession>A0A2G1VHW0</accession>
<protein>
    <submittedName>
        <fullName evidence="3">GNAT family N-acetyltransferase</fullName>
    </submittedName>
</protein>
<organism evidence="3 4">
    <name type="scientific">Marinobacter guineae</name>
    <dbReference type="NCBI Taxonomy" id="432303"/>
    <lineage>
        <taxon>Bacteria</taxon>
        <taxon>Pseudomonadati</taxon>
        <taxon>Pseudomonadota</taxon>
        <taxon>Gammaproteobacteria</taxon>
        <taxon>Pseudomonadales</taxon>
        <taxon>Marinobacteraceae</taxon>
        <taxon>Marinobacter</taxon>
    </lineage>
</organism>
<dbReference type="InterPro" id="IPR016181">
    <property type="entry name" value="Acyl_CoA_acyltransferase"/>
</dbReference>
<dbReference type="Pfam" id="PF13480">
    <property type="entry name" value="Acetyltransf_6"/>
    <property type="match status" value="1"/>
</dbReference>
<dbReference type="SUPFAM" id="SSF55729">
    <property type="entry name" value="Acyl-CoA N-acyltransferases (Nat)"/>
    <property type="match status" value="2"/>
</dbReference>
<dbReference type="RefSeq" id="WP_099616448.1">
    <property type="nucleotide sequence ID" value="NZ_KZ319339.1"/>
</dbReference>
<dbReference type="EMBL" id="NTFI01000001">
    <property type="protein sequence ID" value="PHQ26365.1"/>
    <property type="molecule type" value="Genomic_DNA"/>
</dbReference>
<keyword evidence="1" id="KW-0175">Coiled coil</keyword>
<dbReference type="NCBIfam" id="TIGR03019">
    <property type="entry name" value="pepcterm_femAB"/>
    <property type="match status" value="1"/>
</dbReference>